<evidence type="ECO:0000259" key="1">
    <source>
        <dbReference type="Pfam" id="PF18701"/>
    </source>
</evidence>
<evidence type="ECO:0000313" key="2">
    <source>
        <dbReference type="EMBL" id="KAJ6634840.1"/>
    </source>
</evidence>
<protein>
    <recommendedName>
        <fullName evidence="1">DUF5641 domain-containing protein</fullName>
    </recommendedName>
</protein>
<gene>
    <name evidence="2" type="ORF">Bhyg_13420</name>
</gene>
<comment type="caution">
    <text evidence="2">The sequence shown here is derived from an EMBL/GenBank/DDBJ whole genome shotgun (WGS) entry which is preliminary data.</text>
</comment>
<dbReference type="AlphaFoldDB" id="A0A9Q0RUN6"/>
<reference evidence="2" key="1">
    <citation type="submission" date="2022-07" db="EMBL/GenBank/DDBJ databases">
        <authorList>
            <person name="Trinca V."/>
            <person name="Uliana J.V.C."/>
            <person name="Torres T.T."/>
            <person name="Ward R.J."/>
            <person name="Monesi N."/>
        </authorList>
    </citation>
    <scope>NUCLEOTIDE SEQUENCE</scope>
    <source>
        <strain evidence="2">HSMRA1968</strain>
        <tissue evidence="2">Whole embryos</tissue>
    </source>
</reference>
<dbReference type="Pfam" id="PF18701">
    <property type="entry name" value="DUF5641"/>
    <property type="match status" value="1"/>
</dbReference>
<dbReference type="OrthoDB" id="10049357at2759"/>
<dbReference type="PANTHER" id="PTHR47331:SF1">
    <property type="entry name" value="GAG-LIKE PROTEIN"/>
    <property type="match status" value="1"/>
</dbReference>
<dbReference type="PANTHER" id="PTHR47331">
    <property type="entry name" value="PHD-TYPE DOMAIN-CONTAINING PROTEIN"/>
    <property type="match status" value="1"/>
</dbReference>
<accession>A0A9Q0RUN6</accession>
<dbReference type="EMBL" id="WJQU01000004">
    <property type="protein sequence ID" value="KAJ6634840.1"/>
    <property type="molecule type" value="Genomic_DNA"/>
</dbReference>
<proteinExistence type="predicted"/>
<feature type="domain" description="DUF5641" evidence="1">
    <location>
        <begin position="209"/>
        <end position="302"/>
    </location>
</feature>
<name>A0A9Q0RUN6_9DIPT</name>
<organism evidence="2 3">
    <name type="scientific">Pseudolycoriella hygida</name>
    <dbReference type="NCBI Taxonomy" id="35572"/>
    <lineage>
        <taxon>Eukaryota</taxon>
        <taxon>Metazoa</taxon>
        <taxon>Ecdysozoa</taxon>
        <taxon>Arthropoda</taxon>
        <taxon>Hexapoda</taxon>
        <taxon>Insecta</taxon>
        <taxon>Pterygota</taxon>
        <taxon>Neoptera</taxon>
        <taxon>Endopterygota</taxon>
        <taxon>Diptera</taxon>
        <taxon>Nematocera</taxon>
        <taxon>Sciaroidea</taxon>
        <taxon>Sciaridae</taxon>
        <taxon>Pseudolycoriella</taxon>
    </lineage>
</organism>
<keyword evidence="3" id="KW-1185">Reference proteome</keyword>
<dbReference type="Proteomes" id="UP001151699">
    <property type="component" value="Chromosome C"/>
</dbReference>
<dbReference type="InterPro" id="IPR040676">
    <property type="entry name" value="DUF5641"/>
</dbReference>
<sequence length="490" mass="56667">PDFLLKPEKFWPKKETEGEVQIELRPKYVHVHTKKGTHNLSIKFEGMLQWKRTMAFVIRFVNNVKAKIDKSGNATRTGFLTLSELQAGENMLYRMAQWDVFAPDIHQLQLDSHPNGRRPSVEKSSSLYRYSPYLDHAGVLRMRGRIDAASNVSIDQKRPIILPSQHEITDLVVKEYHIQYKHHNTETGSSNGNKPPGIFPPSPTTLRGNWRYAQQIANEFWRKWVKHYMPMITRRTKWFDDVKPVEVGDQVIIVDENAPRNMWSRGVVVETLKTGSDGRISRVNVRTIDGIYTRPVSKLAVLDLQRQEAKTLTGGGQAPHSSSRARPITNVNQNTSKFIVSKFIKDPPPRLSFTFIHVHKSIVNALVASIYKLASLSLDLLVLEYGQNRKQRYVGLFAIERYVGFLSQLIWKLRRLRHKLMKFASSPNIHFRLETENIPDIPVIETILGSERAVEKIMSTHTCLQWWGAKKERCKIKRRYIVLNKYLQIN</sequence>
<feature type="non-terminal residue" evidence="2">
    <location>
        <position position="490"/>
    </location>
</feature>
<evidence type="ECO:0000313" key="3">
    <source>
        <dbReference type="Proteomes" id="UP001151699"/>
    </source>
</evidence>
<feature type="non-terminal residue" evidence="2">
    <location>
        <position position="1"/>
    </location>
</feature>